<dbReference type="InterPro" id="IPR036390">
    <property type="entry name" value="WH_DNA-bd_sf"/>
</dbReference>
<dbReference type="InterPro" id="IPR000944">
    <property type="entry name" value="Tscrpt_reg_Rrf2"/>
</dbReference>
<protein>
    <submittedName>
        <fullName evidence="2">Rrf2 family transcriptional regulator</fullName>
    </submittedName>
</protein>
<dbReference type="PANTHER" id="PTHR33221">
    <property type="entry name" value="WINGED HELIX-TURN-HELIX TRANSCRIPTIONAL REGULATOR, RRF2 FAMILY"/>
    <property type="match status" value="1"/>
</dbReference>
<accession>A0A7G9WE61</accession>
<keyword evidence="3" id="KW-1185">Reference proteome</keyword>
<name>A0A7G9WE61_9FIRM</name>
<keyword evidence="1" id="KW-0238">DNA-binding</keyword>
<dbReference type="NCBIfam" id="TIGR00738">
    <property type="entry name" value="rrf2_super"/>
    <property type="match status" value="1"/>
</dbReference>
<dbReference type="KEGG" id="caml:H6X83_08340"/>
<dbReference type="PANTHER" id="PTHR33221:SF5">
    <property type="entry name" value="HTH-TYPE TRANSCRIPTIONAL REGULATOR ISCR"/>
    <property type="match status" value="1"/>
</dbReference>
<dbReference type="Gene3D" id="1.10.10.10">
    <property type="entry name" value="Winged helix-like DNA-binding domain superfamily/Winged helix DNA-binding domain"/>
    <property type="match status" value="1"/>
</dbReference>
<dbReference type="GO" id="GO:0005829">
    <property type="term" value="C:cytosol"/>
    <property type="evidence" value="ECO:0007669"/>
    <property type="project" value="TreeGrafter"/>
</dbReference>
<sequence length="145" mass="15818">MKLSTRSRYALEGMLYIAAYGQDRPVPIKEIAEKTGISMAYLEQIFFLLKKAGITSTIRGSRGGFVAAKPLQEITAGMIVRAIDGAISPVSCVEDPQQCATKRLAVCPTRPLWIEVTNAISSTLDSMTMEDLRSGFLAESEAQKE</sequence>
<reference evidence="2 3" key="1">
    <citation type="submission" date="2020-08" db="EMBL/GenBank/DDBJ databases">
        <authorList>
            <person name="Ren C."/>
            <person name="Gu Y."/>
            <person name="Xu Y."/>
        </authorList>
    </citation>
    <scope>NUCLEOTIDE SEQUENCE [LARGE SCALE GENOMIC DNA]</scope>
    <source>
        <strain evidence="2 3">LBM18003</strain>
    </source>
</reference>
<proteinExistence type="predicted"/>
<dbReference type="Proteomes" id="UP000516046">
    <property type="component" value="Chromosome"/>
</dbReference>
<dbReference type="SUPFAM" id="SSF46785">
    <property type="entry name" value="Winged helix' DNA-binding domain"/>
    <property type="match status" value="1"/>
</dbReference>
<dbReference type="PROSITE" id="PS51197">
    <property type="entry name" value="HTH_RRF2_2"/>
    <property type="match status" value="1"/>
</dbReference>
<dbReference type="Pfam" id="PF02082">
    <property type="entry name" value="Rrf2"/>
    <property type="match status" value="1"/>
</dbReference>
<dbReference type="AlphaFoldDB" id="A0A7G9WE61"/>
<dbReference type="RefSeq" id="WP_212506040.1">
    <property type="nucleotide sequence ID" value="NZ_CP060696.1"/>
</dbReference>
<evidence type="ECO:0000313" key="2">
    <source>
        <dbReference type="EMBL" id="QNO16973.1"/>
    </source>
</evidence>
<organism evidence="2 3">
    <name type="scientific">Caproicibacterium amylolyticum</name>
    <dbReference type="NCBI Taxonomy" id="2766537"/>
    <lineage>
        <taxon>Bacteria</taxon>
        <taxon>Bacillati</taxon>
        <taxon>Bacillota</taxon>
        <taxon>Clostridia</taxon>
        <taxon>Eubacteriales</taxon>
        <taxon>Oscillospiraceae</taxon>
        <taxon>Caproicibacterium</taxon>
    </lineage>
</organism>
<dbReference type="GO" id="GO:0003700">
    <property type="term" value="F:DNA-binding transcription factor activity"/>
    <property type="evidence" value="ECO:0007669"/>
    <property type="project" value="TreeGrafter"/>
</dbReference>
<dbReference type="EMBL" id="CP060696">
    <property type="protein sequence ID" value="QNO16973.1"/>
    <property type="molecule type" value="Genomic_DNA"/>
</dbReference>
<dbReference type="GO" id="GO:0003677">
    <property type="term" value="F:DNA binding"/>
    <property type="evidence" value="ECO:0007669"/>
    <property type="project" value="UniProtKB-KW"/>
</dbReference>
<dbReference type="InterPro" id="IPR036388">
    <property type="entry name" value="WH-like_DNA-bd_sf"/>
</dbReference>
<evidence type="ECO:0000313" key="3">
    <source>
        <dbReference type="Proteomes" id="UP000516046"/>
    </source>
</evidence>
<evidence type="ECO:0000256" key="1">
    <source>
        <dbReference type="ARBA" id="ARBA00023125"/>
    </source>
</evidence>
<gene>
    <name evidence="2" type="ORF">H6X83_08340</name>
</gene>